<dbReference type="InterPro" id="IPR042245">
    <property type="entry name" value="Tgt2/MlaC_sf"/>
</dbReference>
<comment type="caution">
    <text evidence="2">The sequence shown here is derived from an EMBL/GenBank/DDBJ whole genome shotgun (WGS) entry which is preliminary data.</text>
</comment>
<evidence type="ECO:0000313" key="3">
    <source>
        <dbReference type="Proteomes" id="UP000179786"/>
    </source>
</evidence>
<dbReference type="PANTHER" id="PTHR36573:SF1">
    <property type="entry name" value="INTERMEMBRANE PHOSPHOLIPID TRANSPORT SYSTEM BINDING PROTEIN MLAC"/>
    <property type="match status" value="1"/>
</dbReference>
<dbReference type="Gene3D" id="3.10.450.710">
    <property type="entry name" value="Tgt2/MlaC"/>
    <property type="match status" value="1"/>
</dbReference>
<dbReference type="EMBL" id="MKJU01000006">
    <property type="protein sequence ID" value="OHU92611.1"/>
    <property type="molecule type" value="Genomic_DNA"/>
</dbReference>
<dbReference type="AlphaFoldDB" id="A0A1S1MZ11"/>
<dbReference type="InterPro" id="IPR008869">
    <property type="entry name" value="MlaC/ttg2D"/>
</dbReference>
<protein>
    <submittedName>
        <fullName evidence="2">Toluene tolerance protein</fullName>
    </submittedName>
</protein>
<dbReference type="Pfam" id="PF05494">
    <property type="entry name" value="MlaC"/>
    <property type="match status" value="1"/>
</dbReference>
<feature type="chain" id="PRO_5010181963" evidence="1">
    <location>
        <begin position="24"/>
        <end position="228"/>
    </location>
</feature>
<reference evidence="2 3" key="1">
    <citation type="submission" date="2016-09" db="EMBL/GenBank/DDBJ databases">
        <title>Pseudoalteromonas amylolytica sp. nov., isolated from the surface seawater.</title>
        <authorList>
            <person name="Wu Y.-H."/>
            <person name="Cheng H."/>
            <person name="Jin X.-B."/>
            <person name="Wang C.-S."/>
            <person name="Xu X.-W."/>
        </authorList>
    </citation>
    <scope>NUCLEOTIDE SEQUENCE [LARGE SCALE GENOMIC DNA]</scope>
    <source>
        <strain evidence="2 3">JW1</strain>
    </source>
</reference>
<sequence>MMRAIVGFLFVAALLICSSTTYANDTVNMQDPYKMVQQVADNTFKRITKDQAIIQQNKEHLRIIVEEELLPYIDYKYASYRVLGSYIQKVRNITDKEEKAQAVEHVKQFIEVFKNYLVATYAGVFTQYTNQNVEFGAAKEFTDDQVAIVKTTIVEEGKPDIKIDFKVRRDSNNEWRAYDMMAEGISLLDAKQTELHGILRQQGIAHVIDLLDKKSRLPVQFRGDDGNK</sequence>
<organism evidence="2 3">
    <name type="scientific">Pseudoalteromonas amylolytica</name>
    <dbReference type="NCBI Taxonomy" id="1859457"/>
    <lineage>
        <taxon>Bacteria</taxon>
        <taxon>Pseudomonadati</taxon>
        <taxon>Pseudomonadota</taxon>
        <taxon>Gammaproteobacteria</taxon>
        <taxon>Alteromonadales</taxon>
        <taxon>Pseudoalteromonadaceae</taxon>
        <taxon>Pseudoalteromonas</taxon>
    </lineage>
</organism>
<dbReference type="STRING" id="1859457.BET10_03895"/>
<keyword evidence="3" id="KW-1185">Reference proteome</keyword>
<evidence type="ECO:0000256" key="1">
    <source>
        <dbReference type="SAM" id="SignalP"/>
    </source>
</evidence>
<keyword evidence="1" id="KW-0732">Signal</keyword>
<dbReference type="PANTHER" id="PTHR36573">
    <property type="entry name" value="INTERMEMBRANE PHOSPHOLIPID TRANSPORT SYSTEM BINDING PROTEIN MLAC"/>
    <property type="match status" value="1"/>
</dbReference>
<dbReference type="Proteomes" id="UP000179786">
    <property type="component" value="Unassembled WGS sequence"/>
</dbReference>
<proteinExistence type="predicted"/>
<feature type="signal peptide" evidence="1">
    <location>
        <begin position="1"/>
        <end position="23"/>
    </location>
</feature>
<gene>
    <name evidence="2" type="ORF">BET10_03895</name>
</gene>
<name>A0A1S1MZ11_9GAMM</name>
<dbReference type="PIRSF" id="PIRSF004649">
    <property type="entry name" value="MlaC"/>
    <property type="match status" value="1"/>
</dbReference>
<evidence type="ECO:0000313" key="2">
    <source>
        <dbReference type="EMBL" id="OHU92611.1"/>
    </source>
</evidence>
<accession>A0A1S1MZ11</accession>